<dbReference type="AlphaFoldDB" id="A0A8J7KLX7"/>
<organism evidence="1 2">
    <name type="scientific">Savagea serpentis</name>
    <dbReference type="NCBI Taxonomy" id="2785297"/>
    <lineage>
        <taxon>Bacteria</taxon>
        <taxon>Bacillati</taxon>
        <taxon>Bacillota</taxon>
        <taxon>Bacilli</taxon>
        <taxon>Bacillales</taxon>
        <taxon>Caryophanaceae</taxon>
        <taxon>Savagea</taxon>
    </lineage>
</organism>
<accession>A0A8J7KLX7</accession>
<name>A0A8J7KLX7_9BACL</name>
<protein>
    <submittedName>
        <fullName evidence="1">Uncharacterized protein</fullName>
    </submittedName>
</protein>
<evidence type="ECO:0000313" key="2">
    <source>
        <dbReference type="Proteomes" id="UP000622653"/>
    </source>
</evidence>
<dbReference type="RefSeq" id="WP_194563355.1">
    <property type="nucleotide sequence ID" value="NZ_JADKPV010000006.1"/>
</dbReference>
<evidence type="ECO:0000313" key="1">
    <source>
        <dbReference type="EMBL" id="MBF4501874.1"/>
    </source>
</evidence>
<comment type="caution">
    <text evidence="1">The sequence shown here is derived from an EMBL/GenBank/DDBJ whole genome shotgun (WGS) entry which is preliminary data.</text>
</comment>
<reference evidence="1" key="1">
    <citation type="submission" date="2020-11" db="EMBL/GenBank/DDBJ databases">
        <title>Multidrug resistant novel bacterium Savagea serpentis sp. nov., isolated from the scats of a vine snake (Ahaetulla nasuta).</title>
        <authorList>
            <person name="Venkata Ramana V."/>
            <person name="Vikas Patil S."/>
            <person name="Yogita Lugani V."/>
        </authorList>
    </citation>
    <scope>NUCLEOTIDE SEQUENCE</scope>
    <source>
        <strain evidence="1">SN6</strain>
    </source>
</reference>
<keyword evidence="2" id="KW-1185">Reference proteome</keyword>
<dbReference type="Proteomes" id="UP000622653">
    <property type="component" value="Unassembled WGS sequence"/>
</dbReference>
<dbReference type="EMBL" id="JADKPV010000006">
    <property type="protein sequence ID" value="MBF4501874.1"/>
    <property type="molecule type" value="Genomic_DNA"/>
</dbReference>
<sequence length="175" mass="20295">MTETILVEEKTLQKKVTQMFGEYSCINMGKTDETTEGMIEWINQFTDVDGQVEQVAQEDVEQLMSTLSFDHSDLWQAIFPLPEQWVQQFKLPLERVHAFIDPYLEEVYQIAFDCYVKKFGATPLTKFLTVQTMAVMTYVAASYFAGQRTFYEPIVQLYEKGHVIIGIKENTLYVS</sequence>
<gene>
    <name evidence="1" type="ORF">IRY55_10915</name>
</gene>
<proteinExistence type="predicted"/>